<sequence length="164" mass="19674">MNLLQPPNQDNEETPIVVQYQELNKNYTIGIPKNMLVADLVLELAEVVERQPLSLILYKDQQLLDVNKQLSAYDIQDKGQVLESCKNWWFLQLNEYFENFVKDYCQRNYKLQMSDYNIQQNQLLKRCAILIYTNQVFHFNSNKIFIFFRRLEISNKLKEININE</sequence>
<comment type="caution">
    <text evidence="1">The sequence shown here is derived from an EMBL/GenBank/DDBJ whole genome shotgun (WGS) entry which is preliminary data.</text>
</comment>
<name>A0A8S1REP0_9CILI</name>
<evidence type="ECO:0008006" key="3">
    <source>
        <dbReference type="Google" id="ProtNLM"/>
    </source>
</evidence>
<proteinExistence type="predicted"/>
<keyword evidence="2" id="KW-1185">Reference proteome</keyword>
<reference evidence="1" key="1">
    <citation type="submission" date="2021-01" db="EMBL/GenBank/DDBJ databases">
        <authorList>
            <consortium name="Genoscope - CEA"/>
            <person name="William W."/>
        </authorList>
    </citation>
    <scope>NUCLEOTIDE SEQUENCE</scope>
</reference>
<gene>
    <name evidence="1" type="ORF">PSON_ATCC_30995.1.T1590024</name>
</gene>
<protein>
    <recommendedName>
        <fullName evidence="3">Ubiquitin-like domain-containing protein</fullName>
    </recommendedName>
</protein>
<dbReference type="EMBL" id="CAJJDN010000159">
    <property type="protein sequence ID" value="CAD8125429.1"/>
    <property type="molecule type" value="Genomic_DNA"/>
</dbReference>
<accession>A0A8S1REP0</accession>
<organism evidence="1 2">
    <name type="scientific">Paramecium sonneborni</name>
    <dbReference type="NCBI Taxonomy" id="65129"/>
    <lineage>
        <taxon>Eukaryota</taxon>
        <taxon>Sar</taxon>
        <taxon>Alveolata</taxon>
        <taxon>Ciliophora</taxon>
        <taxon>Intramacronucleata</taxon>
        <taxon>Oligohymenophorea</taxon>
        <taxon>Peniculida</taxon>
        <taxon>Parameciidae</taxon>
        <taxon>Paramecium</taxon>
    </lineage>
</organism>
<dbReference type="Proteomes" id="UP000692954">
    <property type="component" value="Unassembled WGS sequence"/>
</dbReference>
<dbReference type="AlphaFoldDB" id="A0A8S1REP0"/>
<evidence type="ECO:0000313" key="1">
    <source>
        <dbReference type="EMBL" id="CAD8125429.1"/>
    </source>
</evidence>
<evidence type="ECO:0000313" key="2">
    <source>
        <dbReference type="Proteomes" id="UP000692954"/>
    </source>
</evidence>